<proteinExistence type="predicted"/>
<feature type="chain" id="PRO_5001800355" description="Lipoprotein" evidence="2">
    <location>
        <begin position="19"/>
        <end position="191"/>
    </location>
</feature>
<reference evidence="3 4" key="1">
    <citation type="submission" date="2014-04" db="EMBL/GenBank/DDBJ databases">
        <title>Genome assembly of Hyalangium minutum DSM 14724.</title>
        <authorList>
            <person name="Sharma G."/>
            <person name="Subramanian S."/>
        </authorList>
    </citation>
    <scope>NUCLEOTIDE SEQUENCE [LARGE SCALE GENOMIC DNA]</scope>
    <source>
        <strain evidence="3 4">DSM 14724</strain>
    </source>
</reference>
<dbReference type="EMBL" id="JMCB01000001">
    <property type="protein sequence ID" value="KFE72179.1"/>
    <property type="molecule type" value="Genomic_DNA"/>
</dbReference>
<feature type="region of interest" description="Disordered" evidence="1">
    <location>
        <begin position="135"/>
        <end position="191"/>
    </location>
</feature>
<evidence type="ECO:0008006" key="5">
    <source>
        <dbReference type="Google" id="ProtNLM"/>
    </source>
</evidence>
<gene>
    <name evidence="3" type="ORF">DB31_0440</name>
</gene>
<organism evidence="3 4">
    <name type="scientific">Hyalangium minutum</name>
    <dbReference type="NCBI Taxonomy" id="394096"/>
    <lineage>
        <taxon>Bacteria</taxon>
        <taxon>Pseudomonadati</taxon>
        <taxon>Myxococcota</taxon>
        <taxon>Myxococcia</taxon>
        <taxon>Myxococcales</taxon>
        <taxon>Cystobacterineae</taxon>
        <taxon>Archangiaceae</taxon>
        <taxon>Hyalangium</taxon>
    </lineage>
</organism>
<evidence type="ECO:0000256" key="1">
    <source>
        <dbReference type="SAM" id="MobiDB-lite"/>
    </source>
</evidence>
<comment type="caution">
    <text evidence="3">The sequence shown here is derived from an EMBL/GenBank/DDBJ whole genome shotgun (WGS) entry which is preliminary data.</text>
</comment>
<evidence type="ECO:0000313" key="4">
    <source>
        <dbReference type="Proteomes" id="UP000028725"/>
    </source>
</evidence>
<accession>A0A085WWW6</accession>
<keyword evidence="2" id="KW-0732">Signal</keyword>
<name>A0A085WWW6_9BACT</name>
<keyword evidence="4" id="KW-1185">Reference proteome</keyword>
<feature type="compositionally biased region" description="Pro residues" evidence="1">
    <location>
        <begin position="142"/>
        <end position="152"/>
    </location>
</feature>
<sequence length="191" mass="20151">MIKAYALAGLAVVLPGCAVPSSAWKGKVEWPNDYPSKNIIPFMEAGAALAAAAAIQEMIKTHPHPHLFRGCSSPEQGLEVAVFGGPTPGLYYVMLEERFDRCGGPRYRVLDWWHVYAVTPQGEVVAEAPQPQWTWEDAGAAPSPPAPPPPAEPTWTPGGPFPPVPLSPPAPEAPPAPSALPPPAASTPDQS</sequence>
<feature type="signal peptide" evidence="2">
    <location>
        <begin position="1"/>
        <end position="18"/>
    </location>
</feature>
<dbReference type="Proteomes" id="UP000028725">
    <property type="component" value="Unassembled WGS sequence"/>
</dbReference>
<protein>
    <recommendedName>
        <fullName evidence="5">Lipoprotein</fullName>
    </recommendedName>
</protein>
<feature type="compositionally biased region" description="Pro residues" evidence="1">
    <location>
        <begin position="159"/>
        <end position="185"/>
    </location>
</feature>
<evidence type="ECO:0000313" key="3">
    <source>
        <dbReference type="EMBL" id="KFE72179.1"/>
    </source>
</evidence>
<evidence type="ECO:0000256" key="2">
    <source>
        <dbReference type="SAM" id="SignalP"/>
    </source>
</evidence>
<dbReference type="AlphaFoldDB" id="A0A085WWW6"/>